<dbReference type="PANTHER" id="PTHR33498:SF1">
    <property type="entry name" value="TRANSPOSASE FOR INSERTION SEQUENCE ELEMENT IS1557"/>
    <property type="match status" value="1"/>
</dbReference>
<dbReference type="AlphaFoldDB" id="A0A6C2TY11"/>
<keyword evidence="5" id="KW-1185">Reference proteome</keyword>
<dbReference type="RefSeq" id="WP_136077999.1">
    <property type="nucleotide sequence ID" value="NZ_CAAHFG010000001.1"/>
</dbReference>
<dbReference type="InterPro" id="IPR032877">
    <property type="entry name" value="Transposase_HTH"/>
</dbReference>
<dbReference type="Proteomes" id="UP000366872">
    <property type="component" value="Unassembled WGS sequence"/>
</dbReference>
<feature type="domain" description="Transposase IS204/IS1001/IS1096/IS1165 helix-turn-helix" evidence="2">
    <location>
        <begin position="106"/>
        <end position="146"/>
    </location>
</feature>
<dbReference type="EMBL" id="CAAHFG010000001">
    <property type="protein sequence ID" value="VGO12324.1"/>
    <property type="molecule type" value="Genomic_DNA"/>
</dbReference>
<name>A0A6C2TY11_PONDE</name>
<dbReference type="Pfam" id="PF13542">
    <property type="entry name" value="HTH_Tnp_ISL3"/>
    <property type="match status" value="1"/>
</dbReference>
<evidence type="ECO:0000313" key="5">
    <source>
        <dbReference type="Proteomes" id="UP000366872"/>
    </source>
</evidence>
<dbReference type="InterPro" id="IPR047951">
    <property type="entry name" value="Transpos_ISL3"/>
</dbReference>
<accession>A0A6C2TY11</accession>
<protein>
    <recommendedName>
        <fullName evidence="6">Transposase IS204/IS1001/IS1096/IS1165 DDE domain-containing protein</fullName>
    </recommendedName>
</protein>
<evidence type="ECO:0000259" key="2">
    <source>
        <dbReference type="Pfam" id="PF13542"/>
    </source>
</evidence>
<gene>
    <name evidence="4" type="ORF">PDESU_00876</name>
</gene>
<dbReference type="InterPro" id="IPR002560">
    <property type="entry name" value="Transposase_DDE"/>
</dbReference>
<organism evidence="4 5">
    <name type="scientific">Pontiella desulfatans</name>
    <dbReference type="NCBI Taxonomy" id="2750659"/>
    <lineage>
        <taxon>Bacteria</taxon>
        <taxon>Pseudomonadati</taxon>
        <taxon>Kiritimatiellota</taxon>
        <taxon>Kiritimatiellia</taxon>
        <taxon>Kiritimatiellales</taxon>
        <taxon>Pontiellaceae</taxon>
        <taxon>Pontiella</taxon>
    </lineage>
</organism>
<feature type="domain" description="Transposase IS204/IS1001/IS1096/IS1165 DDE" evidence="1">
    <location>
        <begin position="161"/>
        <end position="405"/>
    </location>
</feature>
<proteinExistence type="predicted"/>
<evidence type="ECO:0000259" key="1">
    <source>
        <dbReference type="Pfam" id="PF01610"/>
    </source>
</evidence>
<dbReference type="Pfam" id="PF14690">
    <property type="entry name" value="Zn_ribbon_ISL3"/>
    <property type="match status" value="1"/>
</dbReference>
<dbReference type="PANTHER" id="PTHR33498">
    <property type="entry name" value="TRANSPOSASE FOR INSERTION SEQUENCE ELEMENT IS1557"/>
    <property type="match status" value="1"/>
</dbReference>
<feature type="domain" description="Transposase IS204/IS1001/IS1096/IS1165 zinc-finger" evidence="3">
    <location>
        <begin position="45"/>
        <end position="90"/>
    </location>
</feature>
<dbReference type="InterPro" id="IPR029261">
    <property type="entry name" value="Transposase_Znf"/>
</dbReference>
<dbReference type="Pfam" id="PF01610">
    <property type="entry name" value="DDE_Tnp_ISL3"/>
    <property type="match status" value="1"/>
</dbReference>
<evidence type="ECO:0000313" key="4">
    <source>
        <dbReference type="EMBL" id="VGO12324.1"/>
    </source>
</evidence>
<evidence type="ECO:0008006" key="6">
    <source>
        <dbReference type="Google" id="ProtNLM"/>
    </source>
</evidence>
<sequence>MNTPEKLFHTLLGLGDDWEITELEFDKDSGEVRLRIHELPCLLPQQRCPDDDGETDLYDHGREREWRHLNVFEHKCYIQSRLPRMRCKSCGKIFQAKAPWEGLNLHFTAAFESMSLLLMREMPVKKAAEFIQETDTRLWRILARHVAVAYRQLDFSETTCVGVDELACRKGHNYVTIFADLVAKRVLYSVPGKDSSTWKAFVKELEKHSAKAEQIECVSMDMSVAFKKGVAETCPQAEVVFDKYHLIAKTNKAVGDIRRAEIRRGGCYNDLKLTRWIWLKNPENLTEQQADRLKRIDQENLITAQAYQMRLCLQDIYQLPRVERAESRLLAWCRWVRQKAKHARYGLLSIMVKVAMCIEKHLAGILKHWEHRITNAYMEGINNMFQMVKRRARGYRNDENFIMMIYFVGSKLKLPAVDEPIHSK</sequence>
<dbReference type="NCBIfam" id="NF033550">
    <property type="entry name" value="transpos_ISL3"/>
    <property type="match status" value="1"/>
</dbReference>
<evidence type="ECO:0000259" key="3">
    <source>
        <dbReference type="Pfam" id="PF14690"/>
    </source>
</evidence>
<reference evidence="4 5" key="1">
    <citation type="submission" date="2019-04" db="EMBL/GenBank/DDBJ databases">
        <authorList>
            <person name="Van Vliet M D."/>
        </authorList>
    </citation>
    <scope>NUCLEOTIDE SEQUENCE [LARGE SCALE GENOMIC DNA]</scope>
    <source>
        <strain evidence="4 5">F1</strain>
    </source>
</reference>